<proteinExistence type="predicted"/>
<dbReference type="RefSeq" id="WP_044012122.1">
    <property type="nucleotide sequence ID" value="NZ_CCVW01000004.1"/>
</dbReference>
<evidence type="ECO:0000313" key="1">
    <source>
        <dbReference type="EMBL" id="CDZ78945.1"/>
    </source>
</evidence>
<dbReference type="AlphaFoldDB" id="A0A078KX10"/>
<accession>A0A078KX10</accession>
<dbReference type="Proteomes" id="UP000044071">
    <property type="component" value="Unassembled WGS sequence"/>
</dbReference>
<reference evidence="1 2" key="1">
    <citation type="submission" date="2014-06" db="EMBL/GenBank/DDBJ databases">
        <authorList>
            <person name="Urmite Genomes Urmite Genomes"/>
        </authorList>
    </citation>
    <scope>NUCLEOTIDE SEQUENCE [LARGE SCALE GENOMIC DNA]</scope>
</reference>
<dbReference type="EMBL" id="CCSB01000004">
    <property type="protein sequence ID" value="CDZ78945.1"/>
    <property type="molecule type" value="Genomic_DNA"/>
</dbReference>
<keyword evidence="2" id="KW-1185">Reference proteome</keyword>
<protein>
    <submittedName>
        <fullName evidence="1">Uncharacterized protein</fullName>
    </submittedName>
</protein>
<name>A0A078KX10_9GAMM</name>
<sequence>MHGKTEKLTKYEKFFYTQLVKTAPAIGKNKCTNLIIDPLLFSKDKDSWISYLAQRLTAVLPAAKSRTKSWSG</sequence>
<organism evidence="1 2">
    <name type="scientific">Legionella massiliensis</name>
    <dbReference type="NCBI Taxonomy" id="1034943"/>
    <lineage>
        <taxon>Bacteria</taxon>
        <taxon>Pseudomonadati</taxon>
        <taxon>Pseudomonadota</taxon>
        <taxon>Gammaproteobacteria</taxon>
        <taxon>Legionellales</taxon>
        <taxon>Legionellaceae</taxon>
        <taxon>Legionella</taxon>
    </lineage>
</organism>
<gene>
    <name evidence="1" type="ORF">BN59_03260</name>
</gene>
<evidence type="ECO:0000313" key="2">
    <source>
        <dbReference type="Proteomes" id="UP000044071"/>
    </source>
</evidence>